<accession>A0AAN7VN23</accession>
<evidence type="ECO:0000256" key="1">
    <source>
        <dbReference type="ARBA" id="ARBA00004141"/>
    </source>
</evidence>
<dbReference type="Pfam" id="PF13520">
    <property type="entry name" value="AA_permease_2"/>
    <property type="match status" value="1"/>
</dbReference>
<proteinExistence type="predicted"/>
<name>A0AAN7VN23_9PEZI</name>
<feature type="transmembrane region" description="Helical" evidence="6">
    <location>
        <begin position="338"/>
        <end position="358"/>
    </location>
</feature>
<dbReference type="GO" id="GO:0022857">
    <property type="term" value="F:transmembrane transporter activity"/>
    <property type="evidence" value="ECO:0007669"/>
    <property type="project" value="InterPro"/>
</dbReference>
<dbReference type="PANTHER" id="PTHR45649">
    <property type="entry name" value="AMINO-ACID PERMEASE BAT1"/>
    <property type="match status" value="1"/>
</dbReference>
<dbReference type="EMBL" id="JAVRQU010000020">
    <property type="protein sequence ID" value="KAK5692089.1"/>
    <property type="molecule type" value="Genomic_DNA"/>
</dbReference>
<sequence>MATMEYGKEAGFADRELQDGTKVKEKYQGTEGDKMQMKVLGRTQETRRIFTFISMLGFGSTLMVTWEVILANLFAVITNGGTAGLFWGFIIVAIGYTFVYASLSEMASMAPTSGGQYHWVSEFAPDSCQRYLSYMTGWLCFTGWQSAITGIGFLVAGIIQGLIILNNESYIPHQWHVTLLIIAVVSFCVLVNIFVAKRLPIVEGCLAILHFTGIFVVIIILWTLAPRNNGHDAFLKLNNGGGWSSDGLSFMVGLYPLTLCLLGFDSQVHMSEETESASRSLPRSIMWSTYLNACLGFIMVVTLIFTLGDLDDLVASPTGWPFLQLFYNTTKSYAGTDVMALLLILPLTGSVIACVATASRQIWAFARDNGVPFSSTIAHISPKSSIPLNAIFISLIVCVLLSLIEIGSTAALNAILALDLAALLCSYTISIGCIALRRIRGPPLPPREWSLGKFGLAINICALIWLIPMFVFTLFPSVTPVTAAGMNYGVLLFGFVVVFSTGYYLVIGKNAYISPRERLRRDLQGEL</sequence>
<feature type="transmembrane region" description="Helical" evidence="6">
    <location>
        <begin position="285"/>
        <end position="307"/>
    </location>
</feature>
<comment type="subcellular location">
    <subcellularLocation>
        <location evidence="1">Membrane</location>
        <topology evidence="1">Multi-pass membrane protein</topology>
    </subcellularLocation>
</comment>
<feature type="transmembrane region" description="Helical" evidence="6">
    <location>
        <begin position="245"/>
        <end position="264"/>
    </location>
</feature>
<organism evidence="7 8">
    <name type="scientific">Elasticomyces elasticus</name>
    <dbReference type="NCBI Taxonomy" id="574655"/>
    <lineage>
        <taxon>Eukaryota</taxon>
        <taxon>Fungi</taxon>
        <taxon>Dikarya</taxon>
        <taxon>Ascomycota</taxon>
        <taxon>Pezizomycotina</taxon>
        <taxon>Dothideomycetes</taxon>
        <taxon>Dothideomycetidae</taxon>
        <taxon>Mycosphaerellales</taxon>
        <taxon>Teratosphaeriaceae</taxon>
        <taxon>Elasticomyces</taxon>
    </lineage>
</organism>
<evidence type="ECO:0000313" key="7">
    <source>
        <dbReference type="EMBL" id="KAK5692089.1"/>
    </source>
</evidence>
<keyword evidence="5 6" id="KW-0472">Membrane</keyword>
<reference evidence="7" key="1">
    <citation type="submission" date="2023-08" db="EMBL/GenBank/DDBJ databases">
        <title>Black Yeasts Isolated from many extreme environments.</title>
        <authorList>
            <person name="Coleine C."/>
            <person name="Stajich J.E."/>
            <person name="Selbmann L."/>
        </authorList>
    </citation>
    <scope>NUCLEOTIDE SEQUENCE</scope>
    <source>
        <strain evidence="7">CCFEE 5810</strain>
    </source>
</reference>
<dbReference type="AlphaFoldDB" id="A0AAN7VN23"/>
<dbReference type="Gene3D" id="1.20.1740.10">
    <property type="entry name" value="Amino acid/polyamine transporter I"/>
    <property type="match status" value="1"/>
</dbReference>
<feature type="transmembrane region" description="Helical" evidence="6">
    <location>
        <begin position="83"/>
        <end position="103"/>
    </location>
</feature>
<feature type="transmembrane region" description="Helical" evidence="6">
    <location>
        <begin position="49"/>
        <end position="77"/>
    </location>
</feature>
<feature type="transmembrane region" description="Helical" evidence="6">
    <location>
        <begin position="138"/>
        <end position="163"/>
    </location>
</feature>
<gene>
    <name evidence="7" type="ORF">LTR97_011262</name>
</gene>
<dbReference type="GO" id="GO:0016020">
    <property type="term" value="C:membrane"/>
    <property type="evidence" value="ECO:0007669"/>
    <property type="project" value="UniProtKB-SubCell"/>
</dbReference>
<dbReference type="PANTHER" id="PTHR45649:SF41">
    <property type="entry name" value="TRANSPORTER, PUTATIVE (EUROFUNG)-RELATED"/>
    <property type="match status" value="1"/>
</dbReference>
<feature type="transmembrane region" description="Helical" evidence="6">
    <location>
        <begin position="410"/>
        <end position="436"/>
    </location>
</feature>
<evidence type="ECO:0000256" key="2">
    <source>
        <dbReference type="ARBA" id="ARBA00022448"/>
    </source>
</evidence>
<feature type="transmembrane region" description="Helical" evidence="6">
    <location>
        <begin position="207"/>
        <end position="225"/>
    </location>
</feature>
<evidence type="ECO:0000256" key="4">
    <source>
        <dbReference type="ARBA" id="ARBA00022989"/>
    </source>
</evidence>
<evidence type="ECO:0000256" key="6">
    <source>
        <dbReference type="SAM" id="Phobius"/>
    </source>
</evidence>
<evidence type="ECO:0000256" key="3">
    <source>
        <dbReference type="ARBA" id="ARBA00022692"/>
    </source>
</evidence>
<keyword evidence="4 6" id="KW-1133">Transmembrane helix</keyword>
<feature type="transmembrane region" description="Helical" evidence="6">
    <location>
        <begin position="456"/>
        <end position="475"/>
    </location>
</feature>
<dbReference type="Proteomes" id="UP001310594">
    <property type="component" value="Unassembled WGS sequence"/>
</dbReference>
<feature type="transmembrane region" description="Helical" evidence="6">
    <location>
        <begin position="487"/>
        <end position="506"/>
    </location>
</feature>
<protein>
    <recommendedName>
        <fullName evidence="9">Amino acid transporter</fullName>
    </recommendedName>
</protein>
<keyword evidence="3 6" id="KW-0812">Transmembrane</keyword>
<feature type="transmembrane region" description="Helical" evidence="6">
    <location>
        <begin position="175"/>
        <end position="195"/>
    </location>
</feature>
<dbReference type="PIRSF" id="PIRSF006060">
    <property type="entry name" value="AA_transporter"/>
    <property type="match status" value="1"/>
</dbReference>
<feature type="transmembrane region" description="Helical" evidence="6">
    <location>
        <begin position="386"/>
        <end position="404"/>
    </location>
</feature>
<keyword evidence="2" id="KW-0813">Transport</keyword>
<evidence type="ECO:0000256" key="5">
    <source>
        <dbReference type="ARBA" id="ARBA00023136"/>
    </source>
</evidence>
<dbReference type="InterPro" id="IPR002293">
    <property type="entry name" value="AA/rel_permease1"/>
</dbReference>
<evidence type="ECO:0000313" key="8">
    <source>
        <dbReference type="Proteomes" id="UP001310594"/>
    </source>
</evidence>
<comment type="caution">
    <text evidence="7">The sequence shown here is derived from an EMBL/GenBank/DDBJ whole genome shotgun (WGS) entry which is preliminary data.</text>
</comment>
<evidence type="ECO:0008006" key="9">
    <source>
        <dbReference type="Google" id="ProtNLM"/>
    </source>
</evidence>